<keyword evidence="4" id="KW-1185">Reference proteome</keyword>
<name>A0A0S4QZG2_9ACTN</name>
<evidence type="ECO:0000313" key="4">
    <source>
        <dbReference type="Proteomes" id="UP000198802"/>
    </source>
</evidence>
<sequence>MAKKSLRSPLVAALVLGTALAVTLPGTAYAATTITVRTATPASGPGTANTENTSDANCRSGGDTDDVVSGVGILQTIGTAAAQSNLHVKGIVPFNGTSEYTLPNSYSDGVVGTNATQARAVGATGGSGGGFDAAFGSTPYAMCLDPGGTITGTQIVMDHVAGPTAPGTIDLAVATCPEGTRLLGGGARTLPGTVGPLKPIVSYPTFLDGTGLGTHDNGAIAAADGETNPDSWAAGGSYGGMSTSSSNVTYAYAICSGDEIDVSGVTVTVRYDDSSGPTSNTDLHETTVGCGEEDGTLISGGAGISGGDITTSDFTAPGTQGDHLNGSYPSDSSGNPLTTSPAHWTSLTHTGGSGSTGATTSHVWALCLTGN</sequence>
<feature type="signal peptide" evidence="2">
    <location>
        <begin position="1"/>
        <end position="30"/>
    </location>
</feature>
<feature type="region of interest" description="Disordered" evidence="1">
    <location>
        <begin position="309"/>
        <end position="358"/>
    </location>
</feature>
<dbReference type="EMBL" id="FAOZ01000042">
    <property type="protein sequence ID" value="CUU60559.1"/>
    <property type="molecule type" value="Genomic_DNA"/>
</dbReference>
<keyword evidence="2" id="KW-0732">Signal</keyword>
<proteinExistence type="predicted"/>
<dbReference type="AlphaFoldDB" id="A0A0S4QZG2"/>
<accession>A0A0S4QZG2</accession>
<evidence type="ECO:0000256" key="1">
    <source>
        <dbReference type="SAM" id="MobiDB-lite"/>
    </source>
</evidence>
<feature type="region of interest" description="Disordered" evidence="1">
    <location>
        <begin position="39"/>
        <end position="62"/>
    </location>
</feature>
<dbReference type="RefSeq" id="WP_091285673.1">
    <property type="nucleotide sequence ID" value="NZ_FAOZ01000042.1"/>
</dbReference>
<evidence type="ECO:0000256" key="2">
    <source>
        <dbReference type="SAM" id="SignalP"/>
    </source>
</evidence>
<evidence type="ECO:0000313" key="3">
    <source>
        <dbReference type="EMBL" id="CUU60559.1"/>
    </source>
</evidence>
<feature type="compositionally biased region" description="Polar residues" evidence="1">
    <location>
        <begin position="39"/>
        <end position="57"/>
    </location>
</feature>
<gene>
    <name evidence="3" type="ORF">Ga0074812_14237</name>
</gene>
<feature type="chain" id="PRO_5006626585" evidence="2">
    <location>
        <begin position="31"/>
        <end position="371"/>
    </location>
</feature>
<organism evidence="3 4">
    <name type="scientific">Parafrankia irregularis</name>
    <dbReference type="NCBI Taxonomy" id="795642"/>
    <lineage>
        <taxon>Bacteria</taxon>
        <taxon>Bacillati</taxon>
        <taxon>Actinomycetota</taxon>
        <taxon>Actinomycetes</taxon>
        <taxon>Frankiales</taxon>
        <taxon>Frankiaceae</taxon>
        <taxon>Parafrankia</taxon>
    </lineage>
</organism>
<feature type="compositionally biased region" description="Polar residues" evidence="1">
    <location>
        <begin position="327"/>
        <end position="343"/>
    </location>
</feature>
<protein>
    <submittedName>
        <fullName evidence="3">Uncharacterized protein</fullName>
    </submittedName>
</protein>
<dbReference type="Proteomes" id="UP000198802">
    <property type="component" value="Unassembled WGS sequence"/>
</dbReference>
<reference evidence="4" key="1">
    <citation type="submission" date="2015-11" db="EMBL/GenBank/DDBJ databases">
        <authorList>
            <person name="Varghese N."/>
        </authorList>
    </citation>
    <scope>NUCLEOTIDE SEQUENCE [LARGE SCALE GENOMIC DNA]</scope>
    <source>
        <strain evidence="4">DSM 45899</strain>
    </source>
</reference>
<feature type="compositionally biased region" description="Low complexity" evidence="1">
    <location>
        <begin position="345"/>
        <end position="358"/>
    </location>
</feature>